<dbReference type="Proteomes" id="UP000224130">
    <property type="component" value="Unassembled WGS sequence"/>
</dbReference>
<keyword evidence="2" id="KW-1185">Reference proteome</keyword>
<accession>A0A2A9EZY8</accession>
<organism evidence="1 2">
    <name type="scientific">Isoptericola jiangsuensis</name>
    <dbReference type="NCBI Taxonomy" id="548579"/>
    <lineage>
        <taxon>Bacteria</taxon>
        <taxon>Bacillati</taxon>
        <taxon>Actinomycetota</taxon>
        <taxon>Actinomycetes</taxon>
        <taxon>Micrococcales</taxon>
        <taxon>Promicromonosporaceae</taxon>
        <taxon>Isoptericola</taxon>
    </lineage>
</organism>
<sequence length="355" mass="39640">MTKKRKTRHHTVPRLHLRGFASSDKMLVQLDLSTGIRRDVGVGDAAVIRDFYTVRLPDGTRTDAWEQWLSEVEDKVAPALRRAIEAPRFRLDDYDRELLARWIALQALRGPDNRRHQAELASFTVRAQVAMGGLAYLQHAMSHGLGRPVLVDEAAQVWDDITSPEGPVIEVSGDEHLVILTSLYERAAEAVYARSWGRVRFGRHRLALSDAPVSLIPDYAGGYPSSGLLGARAITVALDRQNLLWLDLAGENGPTPDRELEPSTHLARLHNLAAVAGAERFVYFNPEDAPIPSETVLPRPQPKRIQVSDGPDFVNRDRPLADVLNQIAVHRADPSADSLIADYTWPIEGYRQRLE</sequence>
<name>A0A2A9EZY8_9MICO</name>
<proteinExistence type="predicted"/>
<evidence type="ECO:0000313" key="1">
    <source>
        <dbReference type="EMBL" id="PFG43785.1"/>
    </source>
</evidence>
<protein>
    <submittedName>
        <fullName evidence="1">Uncharacterized protein DUF4238</fullName>
    </submittedName>
</protein>
<evidence type="ECO:0000313" key="2">
    <source>
        <dbReference type="Proteomes" id="UP000224130"/>
    </source>
</evidence>
<dbReference type="RefSeq" id="WP_170023618.1">
    <property type="nucleotide sequence ID" value="NZ_PDJJ01000001.1"/>
</dbReference>
<comment type="caution">
    <text evidence="1">The sequence shown here is derived from an EMBL/GenBank/DDBJ whole genome shotgun (WGS) entry which is preliminary data.</text>
</comment>
<dbReference type="InterPro" id="IPR025332">
    <property type="entry name" value="DUF4238"/>
</dbReference>
<reference evidence="1 2" key="1">
    <citation type="submission" date="2017-10" db="EMBL/GenBank/DDBJ databases">
        <title>Sequencing the genomes of 1000 actinobacteria strains.</title>
        <authorList>
            <person name="Klenk H.-P."/>
        </authorList>
    </citation>
    <scope>NUCLEOTIDE SEQUENCE [LARGE SCALE GENOMIC DNA]</scope>
    <source>
        <strain evidence="1 2">DSM 21863</strain>
    </source>
</reference>
<dbReference type="Pfam" id="PF14022">
    <property type="entry name" value="DUF4238"/>
    <property type="match status" value="1"/>
</dbReference>
<dbReference type="AlphaFoldDB" id="A0A2A9EZY8"/>
<dbReference type="EMBL" id="PDJJ01000001">
    <property type="protein sequence ID" value="PFG43785.1"/>
    <property type="molecule type" value="Genomic_DNA"/>
</dbReference>
<gene>
    <name evidence="1" type="ORF">ATJ88_2495</name>
</gene>